<dbReference type="PANTHER" id="PTHR47027:SF8">
    <property type="entry name" value="RIBONUCLEASE H"/>
    <property type="match status" value="1"/>
</dbReference>
<keyword evidence="2" id="KW-1185">Reference proteome</keyword>
<proteinExistence type="predicted"/>
<dbReference type="PANTHER" id="PTHR47027">
    <property type="entry name" value="REVERSE TRANSCRIPTASE DOMAIN-CONTAINING PROTEIN"/>
    <property type="match status" value="1"/>
</dbReference>
<reference evidence="1" key="1">
    <citation type="submission" date="2023-03" db="EMBL/GenBank/DDBJ databases">
        <title>Chromosome-level genomes of two armyworms, Mythimna separata and Mythimna loreyi, provide insights into the biosynthesis and reception of sex pheromones.</title>
        <authorList>
            <person name="Zhao H."/>
        </authorList>
    </citation>
    <scope>NUCLEOTIDE SEQUENCE</scope>
    <source>
        <strain evidence="1">BeijingLab</strain>
        <tissue evidence="1">Pupa</tissue>
    </source>
</reference>
<accession>A0AAD7YJF0</accession>
<dbReference type="Proteomes" id="UP001231518">
    <property type="component" value="Chromosome 8"/>
</dbReference>
<comment type="caution">
    <text evidence="1">The sequence shown here is derived from an EMBL/GenBank/DDBJ whole genome shotgun (WGS) entry which is preliminary data.</text>
</comment>
<dbReference type="AlphaFoldDB" id="A0AAD7YJF0"/>
<evidence type="ECO:0000313" key="2">
    <source>
        <dbReference type="Proteomes" id="UP001231518"/>
    </source>
</evidence>
<dbReference type="EMBL" id="JARGEI010000015">
    <property type="protein sequence ID" value="KAJ8718735.1"/>
    <property type="molecule type" value="Genomic_DNA"/>
</dbReference>
<sequence>MVALLDRMASISEEMGLSVNRSFGPVQSHVPCSKAMVVDRSGKLELTGALDLETVDNFVYLGSIISNDGSCEKEVRRRIGMAKSAMAQLDKVWKDRNISVKTKTKLVRTLFSIFSYGAETWSLKAADRKRTDAFEMWCWTKMLRIPWTVFRTNVSILQELQISSRLSSECLRRILQYFVHIARKDGDNLAGSL</sequence>
<gene>
    <name evidence="1" type="ORF">PYW07_016291</name>
</gene>
<name>A0AAD7YJF0_MYTSE</name>
<evidence type="ECO:0000313" key="1">
    <source>
        <dbReference type="EMBL" id="KAJ8718735.1"/>
    </source>
</evidence>
<protein>
    <submittedName>
        <fullName evidence="1">Uncharacterized protein</fullName>
    </submittedName>
</protein>
<organism evidence="1 2">
    <name type="scientific">Mythimna separata</name>
    <name type="common">Oriental armyworm</name>
    <name type="synonym">Pseudaletia separata</name>
    <dbReference type="NCBI Taxonomy" id="271217"/>
    <lineage>
        <taxon>Eukaryota</taxon>
        <taxon>Metazoa</taxon>
        <taxon>Ecdysozoa</taxon>
        <taxon>Arthropoda</taxon>
        <taxon>Hexapoda</taxon>
        <taxon>Insecta</taxon>
        <taxon>Pterygota</taxon>
        <taxon>Neoptera</taxon>
        <taxon>Endopterygota</taxon>
        <taxon>Lepidoptera</taxon>
        <taxon>Glossata</taxon>
        <taxon>Ditrysia</taxon>
        <taxon>Noctuoidea</taxon>
        <taxon>Noctuidae</taxon>
        <taxon>Noctuinae</taxon>
        <taxon>Hadenini</taxon>
        <taxon>Mythimna</taxon>
    </lineage>
</organism>